<feature type="domain" description="Tc1-like transposase DDE" evidence="3">
    <location>
        <begin position="463"/>
        <end position="511"/>
    </location>
</feature>
<evidence type="ECO:0000259" key="3">
    <source>
        <dbReference type="Pfam" id="PF13358"/>
    </source>
</evidence>
<evidence type="ECO:0000313" key="4">
    <source>
        <dbReference type="EMBL" id="KAK0131964.1"/>
    </source>
</evidence>
<evidence type="ECO:0000313" key="5">
    <source>
        <dbReference type="Proteomes" id="UP001174136"/>
    </source>
</evidence>
<dbReference type="Pfam" id="PF13358">
    <property type="entry name" value="DDE_3"/>
    <property type="match status" value="1"/>
</dbReference>
<sequence length="652" mass="73062">MATLWTLTLIVLFLIAGELLCTSGLETPSPNTAVLRAYTREALLALRWKGISPPANLPVAVSTSGPAAAGRRRKRGRKGGVRQRIRRRGNRPPLPSIILSNVRSLRSKMDELRLLMRFSHEYREASLLVFTETWIREDIPNSMLELEGFSSIRADRVASSGKSKGGGLSVYVSKNWCSQYTAREKFCDPDLEMLCVSMRPFYLPREFGNIIVCAVYIPPSANAARAATRLADCVHAQMQRTPGAPVFLLGDCNHCRLEPVLPGFFQYVKCGTRKSNVLDKCYGNIKDAYRAKTLPPLANSDHSTVQLMPTYKTALKSSKPVQKTVLQWTEDSVETLKGCFLCTDWSIFHDLELDEATETVTDYIKFCVDNVIPKKTITHFPNNKPYITKEVKDCLNSKKVAFKNGDRGGVAAAQRDLNRLLKQARIPIEHRVKATDYLSIVADHVHPFMTTVFPSSDGYFQQDNAPCHKARIISDWFLEHDNEFTVLKWPPQSPDLNPIEHLWDVVEREIRIMDVQPTNLQQLRDAIMSIWTKLSEECFQYLVESVPRRIKAVLKAKGGPNRADSPQVAPRSPSTTHTCTCSLSLRLLRLEDGTPRGGRAIEAGLDVLPDVETTVAAEAWLRFSNAQHPWVVVVAWARQRGPGLRGRGGGQA</sequence>
<feature type="compositionally biased region" description="Basic residues" evidence="1">
    <location>
        <begin position="70"/>
        <end position="90"/>
    </location>
</feature>
<dbReference type="SUPFAM" id="SSF56219">
    <property type="entry name" value="DNase I-like"/>
    <property type="match status" value="1"/>
</dbReference>
<feature type="signal peptide" evidence="2">
    <location>
        <begin position="1"/>
        <end position="21"/>
    </location>
</feature>
<dbReference type="PANTHER" id="PTHR47510:SF3">
    <property type="entry name" value="ENDO_EXONUCLEASE_PHOSPHATASE DOMAIN-CONTAINING PROTEIN"/>
    <property type="match status" value="1"/>
</dbReference>
<keyword evidence="2" id="KW-0732">Signal</keyword>
<dbReference type="InterPro" id="IPR036691">
    <property type="entry name" value="Endo/exonu/phosph_ase_sf"/>
</dbReference>
<proteinExistence type="predicted"/>
<feature type="chain" id="PRO_5041358703" evidence="2">
    <location>
        <begin position="22"/>
        <end position="652"/>
    </location>
</feature>
<dbReference type="AlphaFoldDB" id="A0AA47M1P3"/>
<name>A0AA47M1P3_MERPO</name>
<dbReference type="Gene3D" id="3.60.10.10">
    <property type="entry name" value="Endonuclease/exonuclease/phosphatase"/>
    <property type="match status" value="1"/>
</dbReference>
<organism evidence="4 5">
    <name type="scientific">Merluccius polli</name>
    <name type="common">Benguela hake</name>
    <name type="synonym">Merluccius cadenati</name>
    <dbReference type="NCBI Taxonomy" id="89951"/>
    <lineage>
        <taxon>Eukaryota</taxon>
        <taxon>Metazoa</taxon>
        <taxon>Chordata</taxon>
        <taxon>Craniata</taxon>
        <taxon>Vertebrata</taxon>
        <taxon>Euteleostomi</taxon>
        <taxon>Actinopterygii</taxon>
        <taxon>Neopterygii</taxon>
        <taxon>Teleostei</taxon>
        <taxon>Neoteleostei</taxon>
        <taxon>Acanthomorphata</taxon>
        <taxon>Zeiogadaria</taxon>
        <taxon>Gadariae</taxon>
        <taxon>Gadiformes</taxon>
        <taxon>Gadoidei</taxon>
        <taxon>Merlucciidae</taxon>
        <taxon>Merluccius</taxon>
    </lineage>
</organism>
<reference evidence="4" key="1">
    <citation type="journal article" date="2023" name="Front. Mar. Sci.">
        <title>A new Merluccius polli reference genome to investigate the effects of global change in West African waters.</title>
        <authorList>
            <person name="Mateo J.L."/>
            <person name="Blanco-Fernandez C."/>
            <person name="Garcia-Vazquez E."/>
            <person name="Machado-Schiaffino G."/>
        </authorList>
    </citation>
    <scope>NUCLEOTIDE SEQUENCE</scope>
    <source>
        <strain evidence="4">C29</strain>
        <tissue evidence="4">Fin</tissue>
    </source>
</reference>
<dbReference type="EMBL" id="JAOPHQ010006313">
    <property type="protein sequence ID" value="KAK0131964.1"/>
    <property type="molecule type" value="Genomic_DNA"/>
</dbReference>
<protein>
    <submittedName>
        <fullName evidence="4">Transposable element Tcb2 transposase</fullName>
    </submittedName>
</protein>
<dbReference type="PANTHER" id="PTHR47510">
    <property type="entry name" value="REVERSE TRANSCRIPTASE DOMAIN-CONTAINING PROTEIN"/>
    <property type="match status" value="1"/>
</dbReference>
<comment type="caution">
    <text evidence="4">The sequence shown here is derived from an EMBL/GenBank/DDBJ whole genome shotgun (WGS) entry which is preliminary data.</text>
</comment>
<dbReference type="Gene3D" id="3.30.420.10">
    <property type="entry name" value="Ribonuclease H-like superfamily/Ribonuclease H"/>
    <property type="match status" value="1"/>
</dbReference>
<dbReference type="InterPro" id="IPR036397">
    <property type="entry name" value="RNaseH_sf"/>
</dbReference>
<evidence type="ECO:0000256" key="2">
    <source>
        <dbReference type="SAM" id="SignalP"/>
    </source>
</evidence>
<keyword evidence="5" id="KW-1185">Reference proteome</keyword>
<gene>
    <name evidence="4" type="primary">TCB2_15</name>
    <name evidence="4" type="ORF">N1851_033243</name>
</gene>
<dbReference type="GO" id="GO:0003676">
    <property type="term" value="F:nucleic acid binding"/>
    <property type="evidence" value="ECO:0007669"/>
    <property type="project" value="InterPro"/>
</dbReference>
<evidence type="ECO:0000256" key="1">
    <source>
        <dbReference type="SAM" id="MobiDB-lite"/>
    </source>
</evidence>
<feature type="region of interest" description="Disordered" evidence="1">
    <location>
        <begin position="61"/>
        <end position="92"/>
    </location>
</feature>
<dbReference type="Proteomes" id="UP001174136">
    <property type="component" value="Unassembled WGS sequence"/>
</dbReference>
<feature type="region of interest" description="Disordered" evidence="1">
    <location>
        <begin position="558"/>
        <end position="577"/>
    </location>
</feature>
<accession>A0AA47M1P3</accession>
<dbReference type="InterPro" id="IPR038717">
    <property type="entry name" value="Tc1-like_DDE_dom"/>
</dbReference>